<organism evidence="15 16">
    <name type="scientific">Parascedosporium putredinis</name>
    <dbReference type="NCBI Taxonomy" id="1442378"/>
    <lineage>
        <taxon>Eukaryota</taxon>
        <taxon>Fungi</taxon>
        <taxon>Dikarya</taxon>
        <taxon>Ascomycota</taxon>
        <taxon>Pezizomycotina</taxon>
        <taxon>Sordariomycetes</taxon>
        <taxon>Hypocreomycetidae</taxon>
        <taxon>Microascales</taxon>
        <taxon>Microascaceae</taxon>
        <taxon>Parascedosporium</taxon>
    </lineage>
</organism>
<dbReference type="InterPro" id="IPR015500">
    <property type="entry name" value="Peptidase_S8_subtilisin-rel"/>
</dbReference>
<keyword evidence="2" id="KW-0134">Cell wall</keyword>
<dbReference type="Pfam" id="PF02225">
    <property type="entry name" value="PA"/>
    <property type="match status" value="1"/>
</dbReference>
<evidence type="ECO:0000256" key="8">
    <source>
        <dbReference type="PIRSR" id="PIRSR615500-1"/>
    </source>
</evidence>
<dbReference type="Proteomes" id="UP000838763">
    <property type="component" value="Unassembled WGS sequence"/>
</dbReference>
<gene>
    <name evidence="15" type="ORF">PPNO1_LOCUS7669</name>
</gene>
<keyword evidence="5" id="KW-0732">Signal</keyword>
<protein>
    <submittedName>
        <fullName evidence="15">Uncharacterized protein</fullName>
    </submittedName>
</protein>
<reference evidence="15" key="1">
    <citation type="submission" date="2022-11" db="EMBL/GenBank/DDBJ databases">
        <authorList>
            <person name="Scott C."/>
            <person name="Bruce N."/>
        </authorList>
    </citation>
    <scope>NUCLEOTIDE SEQUENCE</scope>
</reference>
<dbReference type="GO" id="GO:0006508">
    <property type="term" value="P:proteolysis"/>
    <property type="evidence" value="ECO:0007669"/>
    <property type="project" value="UniProtKB-KW"/>
</dbReference>
<dbReference type="OrthoDB" id="10256524at2759"/>
<evidence type="ECO:0000256" key="5">
    <source>
        <dbReference type="ARBA" id="ARBA00022729"/>
    </source>
</evidence>
<keyword evidence="4 9" id="KW-0645">Protease</keyword>
<dbReference type="InterPro" id="IPR013783">
    <property type="entry name" value="Ig-like_fold"/>
</dbReference>
<dbReference type="CDD" id="cd02124">
    <property type="entry name" value="PA_PoS1_like"/>
    <property type="match status" value="1"/>
</dbReference>
<dbReference type="Pfam" id="PF06280">
    <property type="entry name" value="fn3_5"/>
    <property type="match status" value="1"/>
</dbReference>
<dbReference type="InterPro" id="IPR022398">
    <property type="entry name" value="Peptidase_S8_His-AS"/>
</dbReference>
<comment type="similarity">
    <text evidence="1 9 10">Belongs to the peptidase S8 family.</text>
</comment>
<feature type="active site" description="Charge relay system" evidence="8 9">
    <location>
        <position position="576"/>
    </location>
</feature>
<evidence type="ECO:0000259" key="12">
    <source>
        <dbReference type="Pfam" id="PF00082"/>
    </source>
</evidence>
<feature type="region of interest" description="Disordered" evidence="11">
    <location>
        <begin position="153"/>
        <end position="178"/>
    </location>
</feature>
<dbReference type="CDD" id="cd07489">
    <property type="entry name" value="Peptidases_S8_5"/>
    <property type="match status" value="1"/>
</dbReference>
<evidence type="ECO:0000256" key="9">
    <source>
        <dbReference type="PROSITE-ProRule" id="PRU01240"/>
    </source>
</evidence>
<evidence type="ECO:0000313" key="15">
    <source>
        <dbReference type="EMBL" id="CAI4218072.1"/>
    </source>
</evidence>
<feature type="domain" description="Peptidase S8/S53" evidence="12">
    <location>
        <begin position="192"/>
        <end position="612"/>
    </location>
</feature>
<proteinExistence type="inferred from homology"/>
<dbReference type="PROSITE" id="PS00138">
    <property type="entry name" value="SUBTILASE_SER"/>
    <property type="match status" value="1"/>
</dbReference>
<evidence type="ECO:0000259" key="14">
    <source>
        <dbReference type="Pfam" id="PF06280"/>
    </source>
</evidence>
<keyword evidence="3" id="KW-0964">Secreted</keyword>
<name>A0A9P1H8M2_9PEZI</name>
<dbReference type="PRINTS" id="PR00723">
    <property type="entry name" value="SUBTILISIN"/>
</dbReference>
<feature type="domain" description="PA" evidence="13">
    <location>
        <begin position="409"/>
        <end position="474"/>
    </location>
</feature>
<evidence type="ECO:0000313" key="16">
    <source>
        <dbReference type="Proteomes" id="UP000838763"/>
    </source>
</evidence>
<dbReference type="InterPro" id="IPR036852">
    <property type="entry name" value="Peptidase_S8/S53_dom_sf"/>
</dbReference>
<evidence type="ECO:0000259" key="13">
    <source>
        <dbReference type="Pfam" id="PF02225"/>
    </source>
</evidence>
<dbReference type="Gene3D" id="2.60.40.10">
    <property type="entry name" value="Immunoglobulins"/>
    <property type="match status" value="1"/>
</dbReference>
<feature type="domain" description="C5a peptidase/Subtilisin-like protease SBT2-like Fn3-like" evidence="14">
    <location>
        <begin position="654"/>
        <end position="763"/>
    </location>
</feature>
<feature type="active site" description="Charge relay system" evidence="8 9">
    <location>
        <position position="251"/>
    </location>
</feature>
<dbReference type="PANTHER" id="PTHR43806:SF66">
    <property type="entry name" value="SERIN ENDOPEPTIDASE"/>
    <property type="match status" value="1"/>
</dbReference>
<sequence length="939" mass="101575">MNDERKDFKVTKCITARVGYLQMEWGLSPYRLGLRTSDAGEHEARSTIEEAEKDIPALGLIAVPHRYVVEFADGADVTGFYDRLVDAAARTRKNFTSPFFRGASIEMTDVETSDQTIEEIRQMPNMRVYPVTLVPAPDDQVVWTASGAKQSALLQKRQDEGEEAEEEAEEKDEFSTHLQTQVDRLRAEGLTGKGIRVAVIDTGIDYNHPMLGGCYGPGCKVAYGWDFAGDEYSGGKSTPVKDWDPMDCNGHGTHVAGIVASQSGNDFGVQGAAPGVTLGAYKVFGCSGGVENDVLIEAFIRAADDGSDIITASIGGPGGWSEEPWCVAAQRIVEQGIPCTIAAGNAGDAGLFYASSAASGKGVIAVASVDNTHSPQLLTPSLFAIDDGEKEEWVWTAGNPKAFVDTVDLPLVAFNFNITDPANGCEDWPADVDLTGKIAFIRRGTCTFVEKATRAAAKGAQYVILYNNVPGTITVDVSEVFGIRGIGMVSPEQGEAWIKALEEGSEVRLTIGMNDFDQVRLVNTPNELTGDLPSQFTSWGPTWELDVKPIIAAPGGSILSTLPLDGGVFGVLSGTSMATPLVAGTLALMMEKLGKVTPSTFERLLANTAKPVKFSNGSATFDFYAPVPQQGNGVIQAYDATFASSILDKSSLLFNDTDHAVASQEFTITNNGDEEITYEFGNLQAATVYLKSGSGPDDFMETFPTDLTEEYTDIAFEPESITIAPGEEATIKVTPTPADSLDAERIAVWSGWVTVNASDGALYHLAYQGVAGSMQSLAPITEDTDRVFNLPIPGTANLTTRDVQYSTTFPGFLIALNTGSLSRERTARPWLFNPKGPADEVLYWDGEFRNGSFAAEGRYKFRFRALKVFGEPENLEDWEVKDMPAFNIRYVDLLEKAGNPRAARFHQQGLPHHVQVFGPKQLVRDNEEVVRVLVASIRR</sequence>
<evidence type="ECO:0000256" key="2">
    <source>
        <dbReference type="ARBA" id="ARBA00022512"/>
    </source>
</evidence>
<dbReference type="EMBL" id="CALLCH030000017">
    <property type="protein sequence ID" value="CAI4218072.1"/>
    <property type="molecule type" value="Genomic_DNA"/>
</dbReference>
<dbReference type="GO" id="GO:0004252">
    <property type="term" value="F:serine-type endopeptidase activity"/>
    <property type="evidence" value="ECO:0007669"/>
    <property type="project" value="UniProtKB-UniRule"/>
</dbReference>
<dbReference type="PROSITE" id="PS00137">
    <property type="entry name" value="SUBTILASE_HIS"/>
    <property type="match status" value="1"/>
</dbReference>
<evidence type="ECO:0000256" key="7">
    <source>
        <dbReference type="ARBA" id="ARBA00022825"/>
    </source>
</evidence>
<evidence type="ECO:0000256" key="10">
    <source>
        <dbReference type="RuleBase" id="RU003355"/>
    </source>
</evidence>
<comment type="caution">
    <text evidence="15">The sequence shown here is derived from an EMBL/GenBank/DDBJ whole genome shotgun (WGS) entry which is preliminary data.</text>
</comment>
<keyword evidence="7 9" id="KW-0720">Serine protease</keyword>
<dbReference type="InterPro" id="IPR050131">
    <property type="entry name" value="Peptidase_S8_subtilisin-like"/>
</dbReference>
<dbReference type="PROSITE" id="PS00136">
    <property type="entry name" value="SUBTILASE_ASP"/>
    <property type="match status" value="1"/>
</dbReference>
<dbReference type="InterPro" id="IPR000209">
    <property type="entry name" value="Peptidase_S8/S53_dom"/>
</dbReference>
<dbReference type="Gene3D" id="3.50.30.30">
    <property type="match status" value="1"/>
</dbReference>
<evidence type="ECO:0000256" key="4">
    <source>
        <dbReference type="ARBA" id="ARBA00022670"/>
    </source>
</evidence>
<dbReference type="AlphaFoldDB" id="A0A9P1H8M2"/>
<dbReference type="InterPro" id="IPR010435">
    <property type="entry name" value="C5a/SBT2-like_Fn3"/>
</dbReference>
<evidence type="ECO:0000256" key="11">
    <source>
        <dbReference type="SAM" id="MobiDB-lite"/>
    </source>
</evidence>
<evidence type="ECO:0000256" key="1">
    <source>
        <dbReference type="ARBA" id="ARBA00011073"/>
    </source>
</evidence>
<evidence type="ECO:0000256" key="6">
    <source>
        <dbReference type="ARBA" id="ARBA00022801"/>
    </source>
</evidence>
<dbReference type="InterPro" id="IPR046450">
    <property type="entry name" value="PA_dom_sf"/>
</dbReference>
<dbReference type="InterPro" id="IPR023828">
    <property type="entry name" value="Peptidase_S8_Ser-AS"/>
</dbReference>
<keyword evidence="6 9" id="KW-0378">Hydrolase</keyword>
<keyword evidence="16" id="KW-1185">Reference proteome</keyword>
<feature type="active site" description="Charge relay system" evidence="8 9">
    <location>
        <position position="201"/>
    </location>
</feature>
<dbReference type="InterPro" id="IPR034187">
    <property type="entry name" value="Peptidases_S8_5"/>
</dbReference>
<evidence type="ECO:0000256" key="3">
    <source>
        <dbReference type="ARBA" id="ARBA00022525"/>
    </source>
</evidence>
<accession>A0A9P1H8M2</accession>
<dbReference type="InterPro" id="IPR003137">
    <property type="entry name" value="PA_domain"/>
</dbReference>
<dbReference type="PANTHER" id="PTHR43806">
    <property type="entry name" value="PEPTIDASE S8"/>
    <property type="match status" value="1"/>
</dbReference>
<dbReference type="Gene3D" id="3.40.50.200">
    <property type="entry name" value="Peptidase S8/S53 domain"/>
    <property type="match status" value="2"/>
</dbReference>
<dbReference type="PROSITE" id="PS51892">
    <property type="entry name" value="SUBTILASE"/>
    <property type="match status" value="1"/>
</dbReference>
<dbReference type="GO" id="GO:0016020">
    <property type="term" value="C:membrane"/>
    <property type="evidence" value="ECO:0007669"/>
    <property type="project" value="InterPro"/>
</dbReference>
<feature type="compositionally biased region" description="Acidic residues" evidence="11">
    <location>
        <begin position="160"/>
        <end position="172"/>
    </location>
</feature>
<dbReference type="SUPFAM" id="SSF52743">
    <property type="entry name" value="Subtilisin-like"/>
    <property type="match status" value="1"/>
</dbReference>
<dbReference type="Pfam" id="PF00082">
    <property type="entry name" value="Peptidase_S8"/>
    <property type="match status" value="1"/>
</dbReference>
<dbReference type="InterPro" id="IPR023827">
    <property type="entry name" value="Peptidase_S8_Asp-AS"/>
</dbReference>
<dbReference type="SUPFAM" id="SSF52025">
    <property type="entry name" value="PA domain"/>
    <property type="match status" value="1"/>
</dbReference>